<protein>
    <submittedName>
        <fullName evidence="2">Uncharacterized protein</fullName>
    </submittedName>
</protein>
<dbReference type="Proteomes" id="UP000028007">
    <property type="component" value="Unassembled WGS sequence"/>
</dbReference>
<name>A0A081PJK6_9SPHI</name>
<evidence type="ECO:0000256" key="1">
    <source>
        <dbReference type="SAM" id="Phobius"/>
    </source>
</evidence>
<comment type="caution">
    <text evidence="2">The sequence shown here is derived from an EMBL/GenBank/DDBJ whole genome shotgun (WGS) entry which is preliminary data.</text>
</comment>
<reference evidence="2 3" key="1">
    <citation type="journal article" date="1992" name="Int. J. Syst. Bacteriol.">
        <title>Sphingobacterium antarcticus sp. nov. a Psychrotrophic Bacterium from the Soils of Schirmacher Oasis, Antarctica.</title>
        <authorList>
            <person name="Shivaji S."/>
            <person name="Ray M.K."/>
            <person name="Rao N.S."/>
            <person name="Saiserr L."/>
            <person name="Jagannadham M.V."/>
            <person name="Kumar G.S."/>
            <person name="Reddy G."/>
            <person name="Bhargava P.M."/>
        </authorList>
    </citation>
    <scope>NUCLEOTIDE SEQUENCE [LARGE SCALE GENOMIC DNA]</scope>
    <source>
        <strain evidence="2 3">4BY</strain>
    </source>
</reference>
<proteinExistence type="predicted"/>
<keyword evidence="1" id="KW-0812">Transmembrane</keyword>
<dbReference type="EMBL" id="JNFF01000024">
    <property type="protein sequence ID" value="KEQ30879.1"/>
    <property type="molecule type" value="Genomic_DNA"/>
</dbReference>
<gene>
    <name evidence="2" type="ORF">N180_12520</name>
</gene>
<keyword evidence="1" id="KW-1133">Transmembrane helix</keyword>
<keyword evidence="1" id="KW-0472">Membrane</keyword>
<evidence type="ECO:0000313" key="3">
    <source>
        <dbReference type="Proteomes" id="UP000028007"/>
    </source>
</evidence>
<feature type="transmembrane region" description="Helical" evidence="1">
    <location>
        <begin position="6"/>
        <end position="33"/>
    </location>
</feature>
<keyword evidence="3" id="KW-1185">Reference proteome</keyword>
<organism evidence="2 3">
    <name type="scientific">Pedobacter antarcticus 4BY</name>
    <dbReference type="NCBI Taxonomy" id="1358423"/>
    <lineage>
        <taxon>Bacteria</taxon>
        <taxon>Pseudomonadati</taxon>
        <taxon>Bacteroidota</taxon>
        <taxon>Sphingobacteriia</taxon>
        <taxon>Sphingobacteriales</taxon>
        <taxon>Sphingobacteriaceae</taxon>
        <taxon>Pedobacter</taxon>
    </lineage>
</organism>
<evidence type="ECO:0000313" key="2">
    <source>
        <dbReference type="EMBL" id="KEQ30879.1"/>
    </source>
</evidence>
<accession>A0A081PJK6</accession>
<sequence length="84" mass="9621">MVAFNFLLILFGVDIPLLYPCHTVGIPFLYLLGIARVKEGYGKGIPTKDSIKIKRGNKKRLLKAKNPDIHPGYFNQLNLNFRKY</sequence>
<dbReference type="AlphaFoldDB" id="A0A081PJK6"/>